<dbReference type="EMBL" id="QUSF01000072">
    <property type="protein sequence ID" value="RLV96383.1"/>
    <property type="molecule type" value="Genomic_DNA"/>
</dbReference>
<dbReference type="Proteomes" id="UP000276834">
    <property type="component" value="Unassembled WGS sequence"/>
</dbReference>
<dbReference type="AlphaFoldDB" id="A0A3L8S3Q8"/>
<evidence type="ECO:0000313" key="2">
    <source>
        <dbReference type="Proteomes" id="UP000276834"/>
    </source>
</evidence>
<accession>A0A3L8S3Q8</accession>
<comment type="caution">
    <text evidence="1">The sequence shown here is derived from an EMBL/GenBank/DDBJ whole genome shotgun (WGS) entry which is preliminary data.</text>
</comment>
<evidence type="ECO:0000313" key="1">
    <source>
        <dbReference type="EMBL" id="RLV96383.1"/>
    </source>
</evidence>
<gene>
    <name evidence="1" type="ORF">DV515_00012649</name>
</gene>
<organism evidence="1 2">
    <name type="scientific">Chloebia gouldiae</name>
    <name type="common">Gouldian finch</name>
    <name type="synonym">Erythrura gouldiae</name>
    <dbReference type="NCBI Taxonomy" id="44316"/>
    <lineage>
        <taxon>Eukaryota</taxon>
        <taxon>Metazoa</taxon>
        <taxon>Chordata</taxon>
        <taxon>Craniata</taxon>
        <taxon>Vertebrata</taxon>
        <taxon>Euteleostomi</taxon>
        <taxon>Archelosauria</taxon>
        <taxon>Archosauria</taxon>
        <taxon>Dinosauria</taxon>
        <taxon>Saurischia</taxon>
        <taxon>Theropoda</taxon>
        <taxon>Coelurosauria</taxon>
        <taxon>Aves</taxon>
        <taxon>Neognathae</taxon>
        <taxon>Neoaves</taxon>
        <taxon>Telluraves</taxon>
        <taxon>Australaves</taxon>
        <taxon>Passeriformes</taxon>
        <taxon>Passeroidea</taxon>
        <taxon>Passeridae</taxon>
        <taxon>Chloebia</taxon>
    </lineage>
</organism>
<proteinExistence type="predicted"/>
<name>A0A3L8S3Q8_CHLGU</name>
<keyword evidence="2" id="KW-1185">Reference proteome</keyword>
<sequence length="107" mass="12059">MLLINASFKSKTASQSKTASYDTYKTRILVNDFCVLARKSWATYEPLLLEAMGHRKQVKEKLKVAQSSGRATAFRSPLQNRSGFLLSSMVQSSFTDGKEKNLSTYLR</sequence>
<protein>
    <submittedName>
        <fullName evidence="1">Uncharacterized protein</fullName>
    </submittedName>
</protein>
<reference evidence="1 2" key="1">
    <citation type="journal article" date="2018" name="Proc. R. Soc. B">
        <title>A non-coding region near Follistatin controls head colour polymorphism in the Gouldian finch.</title>
        <authorList>
            <person name="Toomey M.B."/>
            <person name="Marques C.I."/>
            <person name="Andrade P."/>
            <person name="Araujo P.M."/>
            <person name="Sabatino S."/>
            <person name="Gazda M.A."/>
            <person name="Afonso S."/>
            <person name="Lopes R.J."/>
            <person name="Corbo J.C."/>
            <person name="Carneiro M."/>
        </authorList>
    </citation>
    <scope>NUCLEOTIDE SEQUENCE [LARGE SCALE GENOMIC DNA]</scope>
    <source>
        <strain evidence="1">Red01</strain>
        <tissue evidence="1">Muscle</tissue>
    </source>
</reference>